<dbReference type="EMBL" id="NPIB01000025">
    <property type="protein sequence ID" value="PLC56725.1"/>
    <property type="molecule type" value="Genomic_DNA"/>
</dbReference>
<evidence type="ECO:0000313" key="1">
    <source>
        <dbReference type="EMBL" id="PLC56725.1"/>
    </source>
</evidence>
<keyword evidence="2" id="KW-1185">Reference proteome</keyword>
<gene>
    <name evidence="1" type="ORF">CIK00_16760</name>
</gene>
<dbReference type="Proteomes" id="UP000234420">
    <property type="component" value="Unassembled WGS sequence"/>
</dbReference>
<protein>
    <submittedName>
        <fullName evidence="1">Uncharacterized protein</fullName>
    </submittedName>
</protein>
<organism evidence="1 2">
    <name type="scientific">Photobacterium carnosum</name>
    <dbReference type="NCBI Taxonomy" id="2023717"/>
    <lineage>
        <taxon>Bacteria</taxon>
        <taxon>Pseudomonadati</taxon>
        <taxon>Pseudomonadota</taxon>
        <taxon>Gammaproteobacteria</taxon>
        <taxon>Vibrionales</taxon>
        <taxon>Vibrionaceae</taxon>
        <taxon>Photobacterium</taxon>
    </lineage>
</organism>
<dbReference type="RefSeq" id="WP_101769806.1">
    <property type="nucleotide sequence ID" value="NZ_BPPU01000001.1"/>
</dbReference>
<sequence>MCYKQPINQVTTWINVLTSTNVPIKSVALLINNSPVQNLFIEQFNLLNIKTYQLIKKADPDLFINQILNSDCNILLVDKSSYPLLRQLIPSYAQHNIFIILIQEPWMPDWTWTFTQCHFLCQSDLPSMIA</sequence>
<reference evidence="1 2" key="1">
    <citation type="journal article" date="2018" name="Syst. Appl. Microbiol.">
        <title>Photobacterium carnosum sp. nov., isolated from spoiled modified atmosphere packaged poultry meat.</title>
        <authorList>
            <person name="Hilgarth M."/>
            <person name="Fuertes S."/>
            <person name="Ehrmann M."/>
            <person name="Vogel R.F."/>
        </authorList>
    </citation>
    <scope>NUCLEOTIDE SEQUENCE [LARGE SCALE GENOMIC DNA]</scope>
    <source>
        <strain evidence="1 2">TMW 2.2021</strain>
    </source>
</reference>
<name>A0A2N4UNY8_9GAMM</name>
<evidence type="ECO:0000313" key="2">
    <source>
        <dbReference type="Proteomes" id="UP000234420"/>
    </source>
</evidence>
<proteinExistence type="predicted"/>
<dbReference type="AlphaFoldDB" id="A0A2N4UNY8"/>
<comment type="caution">
    <text evidence="1">The sequence shown here is derived from an EMBL/GenBank/DDBJ whole genome shotgun (WGS) entry which is preliminary data.</text>
</comment>
<accession>A0A2N4UNY8</accession>